<gene>
    <name evidence="2" type="ordered locus">Bcep1808_6879</name>
</gene>
<keyword evidence="2" id="KW-0614">Plasmid</keyword>
<dbReference type="KEGG" id="bvi:Bcep1808_6879"/>
<geneLocation type="plasmid" evidence="2 3">
    <name>pBVIE01</name>
</geneLocation>
<protein>
    <submittedName>
        <fullName evidence="2">Uncharacterized protein</fullName>
    </submittedName>
</protein>
<dbReference type="Proteomes" id="UP000002287">
    <property type="component" value="Plasmid pBVIE01"/>
</dbReference>
<feature type="transmembrane region" description="Helical" evidence="1">
    <location>
        <begin position="52"/>
        <end position="72"/>
    </location>
</feature>
<evidence type="ECO:0000313" key="3">
    <source>
        <dbReference type="Proteomes" id="UP000002287"/>
    </source>
</evidence>
<feature type="transmembrane region" description="Helical" evidence="1">
    <location>
        <begin position="25"/>
        <end position="46"/>
    </location>
</feature>
<name>A4JU13_BURVG</name>
<dbReference type="AlphaFoldDB" id="A4JU13"/>
<sequence>MSGFIAPRPVKPSAILRWCRQAAGLMGRGFAAWLALMVVFCLAIYVLRASAFLSQVVSGIAFLSGIGVAALVDDSKPKSISDVFDVARVQLPITFRYAVCIAAAAAVGGVLLVVFTGHPDLWIRQFYSPRILSVTLDADGLIALNQIFATAVIGLWVFHLGCLLPMVASPFQYHLYSAFGMRWMAAYHRGNGGMPEFNVMTMLIYNTGTMLLILVVWVLAPVVAPVLFAFLSALSYVAFRDIYLGISENRKIAGAVWRNSVGIKPAG</sequence>
<feature type="transmembrane region" description="Helical" evidence="1">
    <location>
        <begin position="147"/>
        <end position="176"/>
    </location>
</feature>
<evidence type="ECO:0000313" key="2">
    <source>
        <dbReference type="EMBL" id="ABO59766.1"/>
    </source>
</evidence>
<organism evidence="2 3">
    <name type="scientific">Burkholderia vietnamiensis (strain G4 / LMG 22486)</name>
    <name type="common">Burkholderia cepacia (strain R1808)</name>
    <dbReference type="NCBI Taxonomy" id="269482"/>
    <lineage>
        <taxon>Bacteria</taxon>
        <taxon>Pseudomonadati</taxon>
        <taxon>Pseudomonadota</taxon>
        <taxon>Betaproteobacteria</taxon>
        <taxon>Burkholderiales</taxon>
        <taxon>Burkholderiaceae</taxon>
        <taxon>Burkholderia</taxon>
        <taxon>Burkholderia cepacia complex</taxon>
    </lineage>
</organism>
<evidence type="ECO:0000256" key="1">
    <source>
        <dbReference type="SAM" id="Phobius"/>
    </source>
</evidence>
<keyword evidence="1" id="KW-1133">Transmembrane helix</keyword>
<keyword evidence="1" id="KW-0472">Membrane</keyword>
<reference evidence="2 3" key="1">
    <citation type="submission" date="2007-03" db="EMBL/GenBank/DDBJ databases">
        <title>Complete sequence of plasmid pBVIE01 of Burkholderia vietnamiensis G4.</title>
        <authorList>
            <consortium name="US DOE Joint Genome Institute"/>
            <person name="Copeland A."/>
            <person name="Lucas S."/>
            <person name="Lapidus A."/>
            <person name="Barry K."/>
            <person name="Detter J.C."/>
            <person name="Glavina del Rio T."/>
            <person name="Hammon N."/>
            <person name="Israni S."/>
            <person name="Dalin E."/>
            <person name="Tice H."/>
            <person name="Pitluck S."/>
            <person name="Chain P."/>
            <person name="Malfatti S."/>
            <person name="Shin M."/>
            <person name="Vergez L."/>
            <person name="Schmutz J."/>
            <person name="Larimer F."/>
            <person name="Land M."/>
            <person name="Hauser L."/>
            <person name="Kyrpides N."/>
            <person name="Tiedje J."/>
            <person name="Richardson P."/>
        </authorList>
    </citation>
    <scope>NUCLEOTIDE SEQUENCE [LARGE SCALE GENOMIC DNA]</scope>
    <source>
        <strain evidence="3">G4 / LMG 22486</strain>
        <plasmid evidence="2 3">pBVIE01</plasmid>
    </source>
</reference>
<dbReference type="HOGENOM" id="CLU_1040825_0_0_4"/>
<keyword evidence="1" id="KW-0812">Transmembrane</keyword>
<feature type="transmembrane region" description="Helical" evidence="1">
    <location>
        <begin position="93"/>
        <end position="115"/>
    </location>
</feature>
<accession>A4JU13</accession>
<proteinExistence type="predicted"/>
<dbReference type="EMBL" id="CP000617">
    <property type="protein sequence ID" value="ABO59766.1"/>
    <property type="molecule type" value="Genomic_DNA"/>
</dbReference>